<evidence type="ECO:0000313" key="1">
    <source>
        <dbReference type="EMBL" id="OAR01641.1"/>
    </source>
</evidence>
<evidence type="ECO:0000313" key="2">
    <source>
        <dbReference type="Proteomes" id="UP000243081"/>
    </source>
</evidence>
<evidence type="ECO:0008006" key="3">
    <source>
        <dbReference type="Google" id="ProtNLM"/>
    </source>
</evidence>
<dbReference type="EMBL" id="LUKN01001062">
    <property type="protein sequence ID" value="OAR01641.1"/>
    <property type="molecule type" value="Genomic_DNA"/>
</dbReference>
<sequence>MLQTKIEHPHYVDSPVLFEHEQSKSTLVVVSSWAAAEDSLRAGSDIFALYFPATVSLQFDCELEERLAKDIRQWRFFELLPLKLKELAIHLSHFCSYKAPLSYERRILLHRHLSWVFLMDQVTETMPLYGLHDTAGKLYLENLKSIIVGDATHDMTQFEHECPVDLIDAAILAQRILSEDLMPLKKKLLSRQHMRLCSDLLVQFLSFQYDEGTKFCTEASSREVLQTRAITVGGLLPMALTMSSAQAEQCIVSNMEMMQASVLMILINDIIGLYKDLKAVEQQNDGSAYLNLVRVGIREHNLTEKEALRLYIDKLNRLAWSMEFCQSAYPPSRQGLQSECLRLAFNYLDYHLFGIMGKPNNRYGWKQKSNI</sequence>
<name>A0A179IJ43_CORDF</name>
<gene>
    <name evidence="1" type="ORF">LLEC1_03142</name>
</gene>
<proteinExistence type="predicted"/>
<dbReference type="OrthoDB" id="4343680at2759"/>
<accession>A0A179IJ43</accession>
<dbReference type="Gene3D" id="1.10.600.10">
    <property type="entry name" value="Farnesyl Diphosphate Synthase"/>
    <property type="match status" value="1"/>
</dbReference>
<reference evidence="1 2" key="1">
    <citation type="submission" date="2016-03" db="EMBL/GenBank/DDBJ databases">
        <title>Fine-scale spatial genetic structure of a fungal parasite of coffee scale insects.</title>
        <authorList>
            <person name="Jackson D."/>
            <person name="Zemenick K.A."/>
            <person name="Malloure B."/>
            <person name="Quandt C.A."/>
            <person name="James T.Y."/>
        </authorList>
    </citation>
    <scope>NUCLEOTIDE SEQUENCE [LARGE SCALE GENOMIC DNA]</scope>
    <source>
        <strain evidence="1 2">UM487</strain>
    </source>
</reference>
<protein>
    <recommendedName>
        <fullName evidence="3">Terpene synthase</fullName>
    </recommendedName>
</protein>
<dbReference type="InterPro" id="IPR008949">
    <property type="entry name" value="Isoprenoid_synthase_dom_sf"/>
</dbReference>
<comment type="caution">
    <text evidence="1">The sequence shown here is derived from an EMBL/GenBank/DDBJ whole genome shotgun (WGS) entry which is preliminary data.</text>
</comment>
<dbReference type="SUPFAM" id="SSF48576">
    <property type="entry name" value="Terpenoid synthases"/>
    <property type="match status" value="1"/>
</dbReference>
<organism evidence="1 2">
    <name type="scientific">Cordyceps confragosa</name>
    <name type="common">Lecanicillium lecanii</name>
    <dbReference type="NCBI Taxonomy" id="2714763"/>
    <lineage>
        <taxon>Eukaryota</taxon>
        <taxon>Fungi</taxon>
        <taxon>Dikarya</taxon>
        <taxon>Ascomycota</taxon>
        <taxon>Pezizomycotina</taxon>
        <taxon>Sordariomycetes</taxon>
        <taxon>Hypocreomycetidae</taxon>
        <taxon>Hypocreales</taxon>
        <taxon>Cordycipitaceae</taxon>
        <taxon>Akanthomyces</taxon>
    </lineage>
</organism>
<dbReference type="OMA" id="QNDGSAY"/>
<keyword evidence="2" id="KW-1185">Reference proteome</keyword>
<dbReference type="Proteomes" id="UP000243081">
    <property type="component" value="Unassembled WGS sequence"/>
</dbReference>
<dbReference type="AlphaFoldDB" id="A0A179IJ43"/>